<proteinExistence type="predicted"/>
<organism evidence="3 4">
    <name type="scientific">Trichocoleus desertorum GB2-A4</name>
    <dbReference type="NCBI Taxonomy" id="2933944"/>
    <lineage>
        <taxon>Bacteria</taxon>
        <taxon>Bacillati</taxon>
        <taxon>Cyanobacteriota</taxon>
        <taxon>Cyanophyceae</taxon>
        <taxon>Leptolyngbyales</taxon>
        <taxon>Trichocoleusaceae</taxon>
        <taxon>Trichocoleus</taxon>
    </lineage>
</organism>
<dbReference type="Proteomes" id="UP001464891">
    <property type="component" value="Unassembled WGS sequence"/>
</dbReference>
<gene>
    <name evidence="3" type="ORF">NC998_18690</name>
</gene>
<evidence type="ECO:0000259" key="2">
    <source>
        <dbReference type="Pfam" id="PF19493"/>
    </source>
</evidence>
<dbReference type="EMBL" id="JAMPKM010000012">
    <property type="protein sequence ID" value="MEP0819131.1"/>
    <property type="molecule type" value="Genomic_DNA"/>
</dbReference>
<keyword evidence="4" id="KW-1185">Reference proteome</keyword>
<dbReference type="InterPro" id="IPR045794">
    <property type="entry name" value="Trypco1"/>
</dbReference>
<dbReference type="RefSeq" id="WP_190432227.1">
    <property type="nucleotide sequence ID" value="NZ_JAMPKM010000012.1"/>
</dbReference>
<evidence type="ECO:0000313" key="4">
    <source>
        <dbReference type="Proteomes" id="UP001464891"/>
    </source>
</evidence>
<evidence type="ECO:0000256" key="1">
    <source>
        <dbReference type="SAM" id="MobiDB-lite"/>
    </source>
</evidence>
<sequence length="188" mass="20460">MSSHQLVPIQSDDGTIIYIEAQQNVENTPISDTSSYEGNEEVEQKRGGGKGWPGAAAKSMSSHSSMQMVQNTLRSYTAYTLNAFKNFGAGNIDEVTLEFGINFSADAGVPYIANGKAQSSMKITVKCSYNNQVEGSEENPTDELAQGQVNCSANRQVNEPIHESANGTAYGEVSRQIHNHHNQFRQPV</sequence>
<feature type="domain" description="Trypsin-co-occurring" evidence="2">
    <location>
        <begin position="10"/>
        <end position="128"/>
    </location>
</feature>
<protein>
    <recommendedName>
        <fullName evidence="2">Trypsin-co-occurring domain-containing protein</fullName>
    </recommendedName>
</protein>
<dbReference type="NCBIfam" id="NF041216">
    <property type="entry name" value="CU044_2847_fam"/>
    <property type="match status" value="1"/>
</dbReference>
<comment type="caution">
    <text evidence="3">The sequence shown here is derived from an EMBL/GenBank/DDBJ whole genome shotgun (WGS) entry which is preliminary data.</text>
</comment>
<accession>A0ABV0JBH5</accession>
<name>A0ABV0JBH5_9CYAN</name>
<evidence type="ECO:0000313" key="3">
    <source>
        <dbReference type="EMBL" id="MEP0819131.1"/>
    </source>
</evidence>
<feature type="region of interest" description="Disordered" evidence="1">
    <location>
        <begin position="28"/>
        <end position="59"/>
    </location>
</feature>
<reference evidence="3 4" key="1">
    <citation type="submission" date="2022-04" db="EMBL/GenBank/DDBJ databases">
        <title>Positive selection, recombination, and allopatry shape intraspecific diversity of widespread and dominant cyanobacteria.</title>
        <authorList>
            <person name="Wei J."/>
            <person name="Shu W."/>
            <person name="Hu C."/>
        </authorList>
    </citation>
    <scope>NUCLEOTIDE SEQUENCE [LARGE SCALE GENOMIC DNA]</scope>
    <source>
        <strain evidence="3 4">GB2-A4</strain>
    </source>
</reference>
<feature type="compositionally biased region" description="Polar residues" evidence="1">
    <location>
        <begin position="28"/>
        <end position="37"/>
    </location>
</feature>
<dbReference type="Pfam" id="PF19493">
    <property type="entry name" value="Trypco1"/>
    <property type="match status" value="1"/>
</dbReference>